<dbReference type="AlphaFoldDB" id="A0A1I1H2C3"/>
<evidence type="ECO:0000256" key="3">
    <source>
        <dbReference type="SAM" id="Phobius"/>
    </source>
</evidence>
<keyword evidence="3" id="KW-1133">Transmembrane helix</keyword>
<feature type="compositionally biased region" description="Pro residues" evidence="2">
    <location>
        <begin position="59"/>
        <end position="68"/>
    </location>
</feature>
<feature type="compositionally biased region" description="Low complexity" evidence="2">
    <location>
        <begin position="46"/>
        <end position="58"/>
    </location>
</feature>
<sequence>MSQPPPPPSPPPGPPQQPPQPPEEDPQQAGAGQPGTPPPPPPGPEAAPTVLAQPGVQPGTPPPPPAAPAAPAAPAGGFGAPAPPPAGGFGTPAPPPAAPPGTPPPGQGGQSGAPGYGYPQQPGAIPTPPPPPPMAGAQQPGLAGTVPGGYGAPAGPYTTPPPGGFPGQPGAPGAPAKSGGNRGPLLVLVIGVVLAVLIGGGFGAWYLLGSDDDKNTSADSGRDKEPEKNAEGKEDQKSEEAENEGGAATGGGGGTEEGLPAEVIEAGLVLEVPQPEVTEDEGLIYADGFYVIEDTFVRFMREGLVAWDLTTGEEAWTLPLEKGDCKATPEASQNRIAVLQGRDCEHLTVVDLATGQEVWTEALTGDITPSTYDIPAILGDTVAVGTAVGGQGWSISEQKQLWSTSPGEECVEEAYWNWEDTHFLSKMGCGFLGETGSLRFTDEAGQEVWEWEWPAEVDGEEARFESVLSVEPLVVKMDVGTDWASSQRQLWVIDENRTGIKHVLPYDEERHNDPCEVNTLANCPGSVVIDNMLYLAGSDVENTVIAFDLATGTAPYEVEPINGGQIIPIGEIDGKILAYQLSDYDLEGMVVAIDPATEQAEPVMTLDNAAREKEYTLYNSIYGYENRAYWKNNRFFLVSQQFYSHRVEEPVVLVYE</sequence>
<evidence type="ECO:0000313" key="5">
    <source>
        <dbReference type="EMBL" id="SFC15573.1"/>
    </source>
</evidence>
<proteinExistence type="predicted"/>
<keyword evidence="1" id="KW-0945">Host-virus interaction</keyword>
<dbReference type="InterPro" id="IPR011047">
    <property type="entry name" value="Quinoprotein_ADH-like_sf"/>
</dbReference>
<keyword evidence="6" id="KW-1185">Reference proteome</keyword>
<evidence type="ECO:0000259" key="4">
    <source>
        <dbReference type="Pfam" id="PF13360"/>
    </source>
</evidence>
<dbReference type="InterPro" id="IPR002372">
    <property type="entry name" value="PQQ_rpt_dom"/>
</dbReference>
<organism evidence="5 6">
    <name type="scientific">Streptomyces aidingensis</name>
    <dbReference type="NCBI Taxonomy" id="910347"/>
    <lineage>
        <taxon>Bacteria</taxon>
        <taxon>Bacillati</taxon>
        <taxon>Actinomycetota</taxon>
        <taxon>Actinomycetes</taxon>
        <taxon>Kitasatosporales</taxon>
        <taxon>Streptomycetaceae</taxon>
        <taxon>Streptomyces</taxon>
    </lineage>
</organism>
<protein>
    <submittedName>
        <fullName evidence="5">Outer membrane protein assembly factor BamB, contains PQQ-like beta-propeller repeat</fullName>
    </submittedName>
</protein>
<keyword evidence="3" id="KW-0472">Membrane</keyword>
<dbReference type="EMBL" id="FOLM01000002">
    <property type="protein sequence ID" value="SFC15573.1"/>
    <property type="molecule type" value="Genomic_DNA"/>
</dbReference>
<feature type="compositionally biased region" description="Pro residues" evidence="2">
    <location>
        <begin position="81"/>
        <end position="106"/>
    </location>
</feature>
<dbReference type="OrthoDB" id="3679173at2"/>
<keyword evidence="3" id="KW-0812">Transmembrane</keyword>
<dbReference type="SUPFAM" id="SSF50998">
    <property type="entry name" value="Quinoprotein alcohol dehydrogenase-like"/>
    <property type="match status" value="1"/>
</dbReference>
<feature type="domain" description="Pyrrolo-quinoline quinone repeat" evidence="4">
    <location>
        <begin position="296"/>
        <end position="405"/>
    </location>
</feature>
<dbReference type="RefSeq" id="WP_139238268.1">
    <property type="nucleotide sequence ID" value="NZ_FOLM01000002.1"/>
</dbReference>
<feature type="compositionally biased region" description="Basic and acidic residues" evidence="2">
    <location>
        <begin position="211"/>
        <end position="240"/>
    </location>
</feature>
<feature type="compositionally biased region" description="Pro residues" evidence="2">
    <location>
        <begin position="125"/>
        <end position="134"/>
    </location>
</feature>
<dbReference type="PANTHER" id="PTHR13037:SF24">
    <property type="entry name" value="POLYCOMB PROTEIN PCL-RELATED"/>
    <property type="match status" value="1"/>
</dbReference>
<dbReference type="Proteomes" id="UP000199207">
    <property type="component" value="Unassembled WGS sequence"/>
</dbReference>
<feature type="compositionally biased region" description="Pro residues" evidence="2">
    <location>
        <begin position="1"/>
        <end position="21"/>
    </location>
</feature>
<dbReference type="Gene3D" id="2.130.10.10">
    <property type="entry name" value="YVTN repeat-like/Quinoprotein amine dehydrogenase"/>
    <property type="match status" value="1"/>
</dbReference>
<dbReference type="Pfam" id="PF13360">
    <property type="entry name" value="PQQ_2"/>
    <property type="match status" value="1"/>
</dbReference>
<dbReference type="InterPro" id="IPR015943">
    <property type="entry name" value="WD40/YVTN_repeat-like_dom_sf"/>
</dbReference>
<evidence type="ECO:0000256" key="1">
    <source>
        <dbReference type="ARBA" id="ARBA00022581"/>
    </source>
</evidence>
<evidence type="ECO:0000256" key="2">
    <source>
        <dbReference type="SAM" id="MobiDB-lite"/>
    </source>
</evidence>
<feature type="compositionally biased region" description="Pro residues" evidence="2">
    <location>
        <begin position="35"/>
        <end position="45"/>
    </location>
</feature>
<dbReference type="STRING" id="910347.SAMN05421773_102148"/>
<feature type="compositionally biased region" description="Low complexity" evidence="2">
    <location>
        <begin position="135"/>
        <end position="145"/>
    </location>
</feature>
<feature type="compositionally biased region" description="Gly residues" evidence="2">
    <location>
        <begin position="247"/>
        <end position="256"/>
    </location>
</feature>
<feature type="transmembrane region" description="Helical" evidence="3">
    <location>
        <begin position="185"/>
        <end position="208"/>
    </location>
</feature>
<dbReference type="PANTHER" id="PTHR13037">
    <property type="entry name" value="FORMIN"/>
    <property type="match status" value="1"/>
</dbReference>
<accession>A0A1I1H2C3</accession>
<feature type="region of interest" description="Disordered" evidence="2">
    <location>
        <begin position="1"/>
        <end position="178"/>
    </location>
</feature>
<gene>
    <name evidence="5" type="ORF">SAMN05421773_102148</name>
</gene>
<evidence type="ECO:0000313" key="6">
    <source>
        <dbReference type="Proteomes" id="UP000199207"/>
    </source>
</evidence>
<name>A0A1I1H2C3_9ACTN</name>
<feature type="region of interest" description="Disordered" evidence="2">
    <location>
        <begin position="209"/>
        <end position="258"/>
    </location>
</feature>
<reference evidence="5 6" key="1">
    <citation type="submission" date="2016-10" db="EMBL/GenBank/DDBJ databases">
        <authorList>
            <person name="de Groot N.N."/>
        </authorList>
    </citation>
    <scope>NUCLEOTIDE SEQUENCE [LARGE SCALE GENOMIC DNA]</scope>
    <source>
        <strain evidence="5 6">CGMCC 4.5739</strain>
    </source>
</reference>